<dbReference type="EMBL" id="JAIFTL010000063">
    <property type="protein sequence ID" value="KAG9324570.1"/>
    <property type="molecule type" value="Genomic_DNA"/>
</dbReference>
<sequence>MAGQKATLKNDQGISSSVKDATKAITQRNSSASSSKTDSQKQQQEEQEDEEKEFDLEEDEDEDSENSSDASDSSDIDDIPDPEKWRIIKESGIMDQVKAGDESRRLGNKRRHRHHDDDKDRDYVFEGIFFSIPTTCLFVVMDILVHRQFGEDYGASNIFHKVIKVFPVILFMVYFSNKSKNSKFTQAVMFATAVICGCYFLHTMFRSPAMGIMLRAPGIITILVYCIVQLNLLPAFIIYTTLISGMSFLFSAIKGYVYPTDTQTDPGADSPAADQKTSNPYSAAGNPSSNSERIIVQPAVSTNSLGPPAAPTLTLNSLQPPVITTSADSDSDSDIKIANPYGAAPAQPTPFMTLSSADDPEVELTPSFPAVDGPQRLAACSTDPKSKRRIKFALAPGHSPLDWARLTTSGTNLRGVMAIGRFTLSDVKEHNSYDDAWTVLNGKVYNITPYLPFHPGGEKELMRCAGRDGTRLFNLTHKWVNYEYMLKECQVGFLVSEAPSSNKLRDTTKYPSKMPTAIFLDSGGVINDNAQRAPQWLQYLGEFLPTTALGGTAQVWRQANFQIVKPFFSRWYEYMAQANELATQAQVQAQAQAQERQPVVANVSSIFERLHLLIWIKEMCKVAASQSMPELETRILPSLTEDDLFQIARSAHLYAIHRVKADFPGAVETIRELALASSPSSSSSQHGFRMYTSSGDSSEDLEIILRGLGVFECFHAVYGADKVNCLKMSPLYYQKVFAQVGVRVVSRDPGTGQVVNNGTEEDRDEVVVLDDSEKALRWARVHGARTVLITDTELDLTLEAHRHIDYQLKALSDLPAHPSVPEHLHSSPLLTMAGSSRGLSSRSSTPRYSPLSADSSSDSDDNSESTPFAKHDRVHLYQQPEEDDELFPTVTPGADLWTTFRTRLRYYVPVFRWLPHYSMDGFGHDFIAGLTVACLIIPQSLSYATALAHLEPVHGLYSAFVPGVIYSIFGTSRQLSVGPEALVSMLVGSAIAQQQHAIGSTDPKTGLAIGCIITLFVGLFTFFLGFVRLGFLDSVLSRALLRGFITAVAVVVIIEQSITLFGLKALAEEVGIGEQSSTVEKLVFIVQNFGDIHYLSTIVSFSSIVFLLSFGSVKKRFTKLSILQFIPEILLCVILYTVLTAVFRWDKSGLAILGATKAAGIQLPSIPAAPEGVSVRTLFGTSVLISIIGFVESIVITKQYATKHNYSVSPNRELVAMGVANVFGGLFQAIPAFGSLSRSKINDKAGARTQLAGFITALFVLLAIFFLLPYFYYLPKAVLAGIICVAALSLLSEAPHDLKFMWQIQAWSDLGLLLLTFIATITVSVEAGTLIAIALSFLLVIKTSTYPRITIMGRMQGTKGKFRPIKDYPGIAEHIDGVLIVKVEEGLYFANTGQLKDRLHRLEVFGDMSVHPSEEARLNPVSHVIFDVENMPTLDASAAQILLEIVDAYHARDIKVYFVKLRENSRELFVKSELLERAGGEQHLFRRTADAMLYIERESLIVNEVEDQV</sequence>
<feature type="compositionally biased region" description="Polar residues" evidence="8">
    <location>
        <begin position="313"/>
        <end position="325"/>
    </location>
</feature>
<feature type="transmembrane region" description="Helical" evidence="9">
    <location>
        <begin position="1092"/>
        <end position="1113"/>
    </location>
</feature>
<accession>A0A9P8A852</accession>
<feature type="region of interest" description="Disordered" evidence="8">
    <location>
        <begin position="264"/>
        <end position="289"/>
    </location>
</feature>
<evidence type="ECO:0000313" key="12">
    <source>
        <dbReference type="EMBL" id="KAG9324570.1"/>
    </source>
</evidence>
<feature type="region of interest" description="Disordered" evidence="8">
    <location>
        <begin position="1"/>
        <end position="82"/>
    </location>
</feature>
<feature type="transmembrane region" description="Helical" evidence="9">
    <location>
        <begin position="1039"/>
        <end position="1058"/>
    </location>
</feature>
<dbReference type="Pfam" id="PF00173">
    <property type="entry name" value="Cyt-b5"/>
    <property type="match status" value="1"/>
</dbReference>
<dbReference type="Gene3D" id="3.30.750.24">
    <property type="entry name" value="STAS domain"/>
    <property type="match status" value="1"/>
</dbReference>
<evidence type="ECO:0000256" key="6">
    <source>
        <dbReference type="ARBA" id="ARBA00023004"/>
    </source>
</evidence>
<reference evidence="12" key="1">
    <citation type="submission" date="2021-07" db="EMBL/GenBank/DDBJ databases">
        <title>Draft genome of Mortierella alpina, strain LL118, isolated from an aspen leaf litter sample.</title>
        <authorList>
            <person name="Yang S."/>
            <person name="Vinatzer B.A."/>
        </authorList>
    </citation>
    <scope>NUCLEOTIDE SEQUENCE</scope>
    <source>
        <strain evidence="12">LL118</strain>
    </source>
</reference>
<dbReference type="CDD" id="cd01427">
    <property type="entry name" value="HAD_like"/>
    <property type="match status" value="1"/>
</dbReference>
<dbReference type="PROSITE" id="PS50255">
    <property type="entry name" value="CYTOCHROME_B5_2"/>
    <property type="match status" value="1"/>
</dbReference>
<dbReference type="Pfam" id="PF24841">
    <property type="entry name" value="DUF7719"/>
    <property type="match status" value="1"/>
</dbReference>
<dbReference type="SUPFAM" id="SSF56784">
    <property type="entry name" value="HAD-like"/>
    <property type="match status" value="1"/>
</dbReference>
<keyword evidence="4" id="KW-0479">Metal-binding</keyword>
<dbReference type="InterPro" id="IPR001902">
    <property type="entry name" value="SLC26A/SulP_fam"/>
</dbReference>
<dbReference type="InterPro" id="IPR018506">
    <property type="entry name" value="Cyt_B5_heme-BS"/>
</dbReference>
<feature type="domain" description="Cytochrome b5 heme-binding" evidence="10">
    <location>
        <begin position="419"/>
        <end position="495"/>
    </location>
</feature>
<dbReference type="GO" id="GO:0020037">
    <property type="term" value="F:heme binding"/>
    <property type="evidence" value="ECO:0007669"/>
    <property type="project" value="InterPro"/>
</dbReference>
<feature type="region of interest" description="Disordered" evidence="8">
    <location>
        <begin position="820"/>
        <end position="871"/>
    </location>
</feature>
<protein>
    <recommendedName>
        <fullName evidence="14">STAS domain-containing protein</fullName>
    </recommendedName>
</protein>
<dbReference type="GO" id="GO:0046872">
    <property type="term" value="F:metal ion binding"/>
    <property type="evidence" value="ECO:0007669"/>
    <property type="project" value="UniProtKB-KW"/>
</dbReference>
<dbReference type="GO" id="GO:0055085">
    <property type="term" value="P:transmembrane transport"/>
    <property type="evidence" value="ECO:0007669"/>
    <property type="project" value="InterPro"/>
</dbReference>
<feature type="transmembrane region" description="Helical" evidence="9">
    <location>
        <begin position="1125"/>
        <end position="1143"/>
    </location>
</feature>
<feature type="transmembrane region" description="Helical" evidence="9">
    <location>
        <begin position="123"/>
        <end position="146"/>
    </location>
</feature>
<evidence type="ECO:0000256" key="5">
    <source>
        <dbReference type="ARBA" id="ARBA00022989"/>
    </source>
</evidence>
<evidence type="ECO:0000259" key="11">
    <source>
        <dbReference type="PROSITE" id="PS50801"/>
    </source>
</evidence>
<feature type="transmembrane region" description="Helical" evidence="9">
    <location>
        <begin position="1178"/>
        <end position="1196"/>
    </location>
</feature>
<feature type="region of interest" description="Disordered" evidence="8">
    <location>
        <begin position="97"/>
        <end position="116"/>
    </location>
</feature>
<dbReference type="InterPro" id="IPR002645">
    <property type="entry name" value="STAS_dom"/>
</dbReference>
<keyword evidence="3 9" id="KW-0812">Transmembrane</keyword>
<evidence type="ECO:0000256" key="3">
    <source>
        <dbReference type="ARBA" id="ARBA00022692"/>
    </source>
</evidence>
<dbReference type="InterPro" id="IPR036400">
    <property type="entry name" value="Cyt_B5-like_heme/steroid_sf"/>
</dbReference>
<feature type="domain" description="STAS" evidence="11">
    <location>
        <begin position="1376"/>
        <end position="1495"/>
    </location>
</feature>
<dbReference type="Pfam" id="PF01740">
    <property type="entry name" value="STAS"/>
    <property type="match status" value="1"/>
</dbReference>
<evidence type="ECO:0000256" key="7">
    <source>
        <dbReference type="ARBA" id="ARBA00023136"/>
    </source>
</evidence>
<evidence type="ECO:0000256" key="1">
    <source>
        <dbReference type="ARBA" id="ARBA00004141"/>
    </source>
</evidence>
<dbReference type="InterPro" id="IPR036513">
    <property type="entry name" value="STAS_dom_sf"/>
</dbReference>
<feature type="transmembrane region" description="Helical" evidence="9">
    <location>
        <begin position="1216"/>
        <end position="1237"/>
    </location>
</feature>
<evidence type="ECO:0008006" key="14">
    <source>
        <dbReference type="Google" id="ProtNLM"/>
    </source>
</evidence>
<name>A0A9P8A852_MORAP</name>
<feature type="transmembrane region" description="Helical" evidence="9">
    <location>
        <begin position="187"/>
        <end position="205"/>
    </location>
</feature>
<dbReference type="SUPFAM" id="SSF52091">
    <property type="entry name" value="SpoIIaa-like"/>
    <property type="match status" value="1"/>
</dbReference>
<evidence type="ECO:0000256" key="4">
    <source>
        <dbReference type="ARBA" id="ARBA00022723"/>
    </source>
</evidence>
<dbReference type="PROSITE" id="PS50801">
    <property type="entry name" value="STAS"/>
    <property type="match status" value="1"/>
</dbReference>
<feature type="transmembrane region" description="Helical" evidence="9">
    <location>
        <begin position="1273"/>
        <end position="1291"/>
    </location>
</feature>
<dbReference type="InterPro" id="IPR001199">
    <property type="entry name" value="Cyt_B5-like_heme/steroid-bd"/>
</dbReference>
<dbReference type="InterPro" id="IPR023214">
    <property type="entry name" value="HAD_sf"/>
</dbReference>
<dbReference type="NCBIfam" id="TIGR00815">
    <property type="entry name" value="sulP"/>
    <property type="match status" value="1"/>
</dbReference>
<feature type="transmembrane region" description="Helical" evidence="9">
    <location>
        <begin position="1312"/>
        <end position="1341"/>
    </location>
</feature>
<feature type="transmembrane region" description="Helical" evidence="9">
    <location>
        <begin position="1249"/>
        <end position="1267"/>
    </location>
</feature>
<dbReference type="SMART" id="SM01117">
    <property type="entry name" value="Cyt-b5"/>
    <property type="match status" value="1"/>
</dbReference>
<comment type="subcellular location">
    <subcellularLocation>
        <location evidence="1">Membrane</location>
        <topology evidence="1">Multi-pass membrane protein</topology>
    </subcellularLocation>
</comment>
<dbReference type="InterPro" id="IPR056136">
    <property type="entry name" value="DUF7719"/>
</dbReference>
<dbReference type="CDD" id="cd07042">
    <property type="entry name" value="STAS_SulP_like_sulfate_transporter"/>
    <property type="match status" value="1"/>
</dbReference>
<proteinExistence type="predicted"/>
<dbReference type="Gene3D" id="3.10.120.10">
    <property type="entry name" value="Cytochrome b5-like heme/steroid binding domain"/>
    <property type="match status" value="1"/>
</dbReference>
<feature type="compositionally biased region" description="Low complexity" evidence="8">
    <location>
        <begin position="30"/>
        <end position="42"/>
    </location>
</feature>
<dbReference type="PANTHER" id="PTHR11814">
    <property type="entry name" value="SULFATE TRANSPORTER"/>
    <property type="match status" value="1"/>
</dbReference>
<dbReference type="SUPFAM" id="SSF55856">
    <property type="entry name" value="Cytochrome b5-like heme/steroid binding domain"/>
    <property type="match status" value="1"/>
</dbReference>
<keyword evidence="7 9" id="KW-0472">Membrane</keyword>
<dbReference type="InterPro" id="IPR011547">
    <property type="entry name" value="SLC26A/SulP_dom"/>
</dbReference>
<feature type="compositionally biased region" description="Acidic residues" evidence="8">
    <location>
        <begin position="45"/>
        <end position="80"/>
    </location>
</feature>
<keyword evidence="5 9" id="KW-1133">Transmembrane helix</keyword>
<evidence type="ECO:0000313" key="13">
    <source>
        <dbReference type="Proteomes" id="UP000717515"/>
    </source>
</evidence>
<evidence type="ECO:0000259" key="10">
    <source>
        <dbReference type="PROSITE" id="PS50255"/>
    </source>
</evidence>
<dbReference type="Gene3D" id="3.40.50.1000">
    <property type="entry name" value="HAD superfamily/HAD-like"/>
    <property type="match status" value="1"/>
</dbReference>
<dbReference type="Pfam" id="PF00916">
    <property type="entry name" value="Sulfate_transp"/>
    <property type="match status" value="1"/>
</dbReference>
<feature type="transmembrane region" description="Helical" evidence="9">
    <location>
        <begin position="1007"/>
        <end position="1027"/>
    </location>
</feature>
<gene>
    <name evidence="12" type="ORF">KVV02_005103</name>
</gene>
<dbReference type="InterPro" id="IPR036412">
    <property type="entry name" value="HAD-like_sf"/>
</dbReference>
<dbReference type="FunFam" id="3.10.120.10:FF:000001">
    <property type="entry name" value="Cytochrome b5 reductase 4"/>
    <property type="match status" value="1"/>
</dbReference>
<evidence type="ECO:0000256" key="9">
    <source>
        <dbReference type="SAM" id="Phobius"/>
    </source>
</evidence>
<dbReference type="PROSITE" id="PS00191">
    <property type="entry name" value="CYTOCHROME_B5_1"/>
    <property type="match status" value="1"/>
</dbReference>
<keyword evidence="6" id="KW-0408">Iron</keyword>
<feature type="compositionally biased region" description="Polar residues" evidence="8">
    <location>
        <begin position="275"/>
        <end position="289"/>
    </location>
</feature>
<organism evidence="12 13">
    <name type="scientific">Mortierella alpina</name>
    <name type="common">Oleaginous fungus</name>
    <name type="synonym">Mortierella renispora</name>
    <dbReference type="NCBI Taxonomy" id="64518"/>
    <lineage>
        <taxon>Eukaryota</taxon>
        <taxon>Fungi</taxon>
        <taxon>Fungi incertae sedis</taxon>
        <taxon>Mucoromycota</taxon>
        <taxon>Mortierellomycotina</taxon>
        <taxon>Mortierellomycetes</taxon>
        <taxon>Mortierellales</taxon>
        <taxon>Mortierellaceae</taxon>
        <taxon>Mortierella</taxon>
    </lineage>
</organism>
<dbReference type="Proteomes" id="UP000717515">
    <property type="component" value="Unassembled WGS sequence"/>
</dbReference>
<dbReference type="GO" id="GO:0016020">
    <property type="term" value="C:membrane"/>
    <property type="evidence" value="ECO:0007669"/>
    <property type="project" value="UniProtKB-SubCell"/>
</dbReference>
<feature type="region of interest" description="Disordered" evidence="8">
    <location>
        <begin position="307"/>
        <end position="333"/>
    </location>
</feature>
<comment type="caution">
    <text evidence="12">The sequence shown here is derived from an EMBL/GenBank/DDBJ whole genome shotgun (WGS) entry which is preliminary data.</text>
</comment>
<feature type="compositionally biased region" description="Polar residues" evidence="8">
    <location>
        <begin position="7"/>
        <end position="29"/>
    </location>
</feature>
<keyword evidence="2" id="KW-0349">Heme</keyword>
<evidence type="ECO:0000256" key="8">
    <source>
        <dbReference type="SAM" id="MobiDB-lite"/>
    </source>
</evidence>
<feature type="compositionally biased region" description="Low complexity" evidence="8">
    <location>
        <begin position="834"/>
        <end position="856"/>
    </location>
</feature>
<evidence type="ECO:0000256" key="2">
    <source>
        <dbReference type="ARBA" id="ARBA00022617"/>
    </source>
</evidence>